<evidence type="ECO:0000313" key="2">
    <source>
        <dbReference type="Proteomes" id="UP001595621"/>
    </source>
</evidence>
<gene>
    <name evidence="1" type="ORF">ACFOE0_22895</name>
</gene>
<reference evidence="2" key="1">
    <citation type="journal article" date="2019" name="Int. J. Syst. Evol. Microbiol.">
        <title>The Global Catalogue of Microorganisms (GCM) 10K type strain sequencing project: providing services to taxonomists for standard genome sequencing and annotation.</title>
        <authorList>
            <consortium name="The Broad Institute Genomics Platform"/>
            <consortium name="The Broad Institute Genome Sequencing Center for Infectious Disease"/>
            <person name="Wu L."/>
            <person name="Ma J."/>
        </authorList>
    </citation>
    <scope>NUCLEOTIDE SEQUENCE [LARGE SCALE GENOMIC DNA]</scope>
    <source>
        <strain evidence="2">KCTC 52277</strain>
    </source>
</reference>
<dbReference type="EMBL" id="JBHRTD010000023">
    <property type="protein sequence ID" value="MFC3141005.1"/>
    <property type="molecule type" value="Genomic_DNA"/>
</dbReference>
<dbReference type="InterPro" id="IPR009057">
    <property type="entry name" value="Homeodomain-like_sf"/>
</dbReference>
<proteinExistence type="predicted"/>
<dbReference type="Gene3D" id="1.10.357.10">
    <property type="entry name" value="Tetracycline Repressor, domain 2"/>
    <property type="match status" value="1"/>
</dbReference>
<organism evidence="1 2">
    <name type="scientific">Shewanella submarina</name>
    <dbReference type="NCBI Taxonomy" id="2016376"/>
    <lineage>
        <taxon>Bacteria</taxon>
        <taxon>Pseudomonadati</taxon>
        <taxon>Pseudomonadota</taxon>
        <taxon>Gammaproteobacteria</taxon>
        <taxon>Alteromonadales</taxon>
        <taxon>Shewanellaceae</taxon>
        <taxon>Shewanella</taxon>
    </lineage>
</organism>
<comment type="caution">
    <text evidence="1">The sequence shown here is derived from an EMBL/GenBank/DDBJ whole genome shotgun (WGS) entry which is preliminary data.</text>
</comment>
<keyword evidence="2" id="KW-1185">Reference proteome</keyword>
<protein>
    <recommendedName>
        <fullName evidence="3">TetR/AcrR family transcriptional regulator</fullName>
    </recommendedName>
</protein>
<dbReference type="SUPFAM" id="SSF46689">
    <property type="entry name" value="Homeodomain-like"/>
    <property type="match status" value="1"/>
</dbReference>
<dbReference type="RefSeq" id="WP_248937587.1">
    <property type="nucleotide sequence ID" value="NZ_JAKILF010000011.1"/>
</dbReference>
<name>A0ABV7GLB4_9GAMM</name>
<sequence>MGCQKSEQDREICNGIMREAEKLILEHGVLSFPYTSIIKKNLCSARVFYKHFSSREDILVCTLMRRSITWDVEHFLAKNPDLSKKVQVFIPTLISLEISRVDPVYVSACLIANNSSVWQLASEEKMRLLRMLDERYYKCIRDATRQAVDAGILEVTQEECDALTDDLYYYCLGKLASVPLIITNYRPLACLKKNEVQSLISLTSHHNWKEAVTKEELEEAYKRVVDYFHDARDGIDCERCIYIRETQEKVTH</sequence>
<dbReference type="Proteomes" id="UP001595621">
    <property type="component" value="Unassembled WGS sequence"/>
</dbReference>
<accession>A0ABV7GLB4</accession>
<evidence type="ECO:0000313" key="1">
    <source>
        <dbReference type="EMBL" id="MFC3141005.1"/>
    </source>
</evidence>
<evidence type="ECO:0008006" key="3">
    <source>
        <dbReference type="Google" id="ProtNLM"/>
    </source>
</evidence>